<dbReference type="GO" id="GO:0005634">
    <property type="term" value="C:nucleus"/>
    <property type="evidence" value="ECO:0007669"/>
    <property type="project" value="UniProtKB-SubCell"/>
</dbReference>
<proteinExistence type="inferred from homology"/>
<dbReference type="GO" id="GO:0003677">
    <property type="term" value="F:DNA binding"/>
    <property type="evidence" value="ECO:0007669"/>
    <property type="project" value="UniProtKB-KW"/>
</dbReference>
<dbReference type="PANTHER" id="PTHR47416:SF8">
    <property type="entry name" value="BASIC-LEUCINE ZIPPER TRANSCRIPTION FACTOR E-RELATED"/>
    <property type="match status" value="1"/>
</dbReference>
<dbReference type="PROSITE" id="PS50217">
    <property type="entry name" value="BZIP"/>
    <property type="match status" value="1"/>
</dbReference>
<dbReference type="PROSITE" id="PS00036">
    <property type="entry name" value="BZIP_BASIC"/>
    <property type="match status" value="1"/>
</dbReference>
<evidence type="ECO:0000259" key="8">
    <source>
        <dbReference type="PROSITE" id="PS50217"/>
    </source>
</evidence>
<dbReference type="SUPFAM" id="SSF57959">
    <property type="entry name" value="Leucine zipper domain"/>
    <property type="match status" value="1"/>
</dbReference>
<dbReference type="OrthoDB" id="49082at2759"/>
<keyword evidence="6" id="KW-0539">Nucleus</keyword>
<feature type="region of interest" description="Disordered" evidence="7">
    <location>
        <begin position="283"/>
        <end position="321"/>
    </location>
</feature>
<comment type="caution">
    <text evidence="9">The sequence shown here is derived from an EMBL/GenBank/DDBJ whole genome shotgun (WGS) entry which is preliminary data.</text>
</comment>
<evidence type="ECO:0000313" key="10">
    <source>
        <dbReference type="Proteomes" id="UP000198406"/>
    </source>
</evidence>
<evidence type="ECO:0000256" key="1">
    <source>
        <dbReference type="ARBA" id="ARBA00004123"/>
    </source>
</evidence>
<dbReference type="PANTHER" id="PTHR47416">
    <property type="entry name" value="BASIC-LEUCINE ZIPPER TRANSCRIPTION FACTOR F-RELATED"/>
    <property type="match status" value="1"/>
</dbReference>
<keyword evidence="10" id="KW-1185">Reference proteome</keyword>
<feature type="domain" description="BZIP" evidence="8">
    <location>
        <begin position="299"/>
        <end position="345"/>
    </location>
</feature>
<reference evidence="9 10" key="1">
    <citation type="journal article" date="2015" name="Plant Cell">
        <title>Oil accumulation by the oleaginous diatom Fistulifera solaris as revealed by the genome and transcriptome.</title>
        <authorList>
            <person name="Tanaka T."/>
            <person name="Maeda Y."/>
            <person name="Veluchamy A."/>
            <person name="Tanaka M."/>
            <person name="Abida H."/>
            <person name="Marechal E."/>
            <person name="Bowler C."/>
            <person name="Muto M."/>
            <person name="Sunaga Y."/>
            <person name="Tanaka M."/>
            <person name="Yoshino T."/>
            <person name="Taniguchi T."/>
            <person name="Fukuda Y."/>
            <person name="Nemoto M."/>
            <person name="Matsumoto M."/>
            <person name="Wong P.S."/>
            <person name="Aburatani S."/>
            <person name="Fujibuchi W."/>
        </authorList>
    </citation>
    <scope>NUCLEOTIDE SEQUENCE [LARGE SCALE GENOMIC DNA]</scope>
    <source>
        <strain evidence="9 10">JPCC DA0580</strain>
    </source>
</reference>
<feature type="region of interest" description="Disordered" evidence="7">
    <location>
        <begin position="195"/>
        <end position="229"/>
    </location>
</feature>
<dbReference type="Gene3D" id="1.20.5.170">
    <property type="match status" value="1"/>
</dbReference>
<feature type="compositionally biased region" description="Polar residues" evidence="7">
    <location>
        <begin position="208"/>
        <end position="221"/>
    </location>
</feature>
<gene>
    <name evidence="9" type="ORF">FisN_6Hh347</name>
</gene>
<dbReference type="InterPro" id="IPR004827">
    <property type="entry name" value="bZIP"/>
</dbReference>
<protein>
    <recommendedName>
        <fullName evidence="8">BZIP domain-containing protein</fullName>
    </recommendedName>
</protein>
<evidence type="ECO:0000256" key="2">
    <source>
        <dbReference type="ARBA" id="ARBA00007163"/>
    </source>
</evidence>
<keyword evidence="5" id="KW-0804">Transcription</keyword>
<comment type="subcellular location">
    <subcellularLocation>
        <location evidence="1">Nucleus</location>
    </subcellularLocation>
</comment>
<dbReference type="InParanoid" id="A0A1Z5K797"/>
<evidence type="ECO:0000256" key="3">
    <source>
        <dbReference type="ARBA" id="ARBA00023015"/>
    </source>
</evidence>
<evidence type="ECO:0000256" key="5">
    <source>
        <dbReference type="ARBA" id="ARBA00023163"/>
    </source>
</evidence>
<dbReference type="GO" id="GO:0003700">
    <property type="term" value="F:DNA-binding transcription factor activity"/>
    <property type="evidence" value="ECO:0007669"/>
    <property type="project" value="InterPro"/>
</dbReference>
<evidence type="ECO:0000256" key="6">
    <source>
        <dbReference type="ARBA" id="ARBA00023242"/>
    </source>
</evidence>
<evidence type="ECO:0000256" key="7">
    <source>
        <dbReference type="SAM" id="MobiDB-lite"/>
    </source>
</evidence>
<dbReference type="InterPro" id="IPR046347">
    <property type="entry name" value="bZIP_sf"/>
</dbReference>
<dbReference type="Proteomes" id="UP000198406">
    <property type="component" value="Unassembled WGS sequence"/>
</dbReference>
<name>A0A1Z5K797_FISSO</name>
<organism evidence="9 10">
    <name type="scientific">Fistulifera solaris</name>
    <name type="common">Oleaginous diatom</name>
    <dbReference type="NCBI Taxonomy" id="1519565"/>
    <lineage>
        <taxon>Eukaryota</taxon>
        <taxon>Sar</taxon>
        <taxon>Stramenopiles</taxon>
        <taxon>Ochrophyta</taxon>
        <taxon>Bacillariophyta</taxon>
        <taxon>Bacillariophyceae</taxon>
        <taxon>Bacillariophycidae</taxon>
        <taxon>Naviculales</taxon>
        <taxon>Naviculaceae</taxon>
        <taxon>Fistulifera</taxon>
    </lineage>
</organism>
<comment type="similarity">
    <text evidence="2">Belongs to the bZIP family.</text>
</comment>
<evidence type="ECO:0000313" key="9">
    <source>
        <dbReference type="EMBL" id="GAX22099.1"/>
    </source>
</evidence>
<dbReference type="EMBL" id="BDSP01000177">
    <property type="protein sequence ID" value="GAX22099.1"/>
    <property type="molecule type" value="Genomic_DNA"/>
</dbReference>
<feature type="region of interest" description="Disordered" evidence="7">
    <location>
        <begin position="1"/>
        <end position="45"/>
    </location>
</feature>
<dbReference type="AlphaFoldDB" id="A0A1Z5K797"/>
<dbReference type="SMART" id="SM00338">
    <property type="entry name" value="BRLZ"/>
    <property type="match status" value="1"/>
</dbReference>
<feature type="region of interest" description="Disordered" evidence="7">
    <location>
        <begin position="62"/>
        <end position="89"/>
    </location>
</feature>
<keyword evidence="4" id="KW-0238">DNA-binding</keyword>
<sequence>MPSPRTAASFTGKREKRVEFSPSLESIDQEQSESPHHSSAVPWDTETDHMLSYFLGGEMGHGPTPTFSTADSSSKKYYEDEEEAPPTTPAVPYFYAGAHRRNNNKTESSLQPMAASLITGGPMVRQQILRQSSSTHTMDSLENPSPISPAALIGNAHENLMLPHSDDISPLIAFQRQQMTSSDAKPMAFSQTMGNRQERVIPPRPQNGEVTYQDPKNTETSQQQQQQQHMAWLQEINARAKMAGPSSTSTQFVAPPMPMQPMMAYFPHPHLMAQHPYLFAAAMAQQQQQQDSTTPVESEEKRVKRLERNRESARKSRRRKKERLETLEAKVNQLHEQIENERKTLIHVMIENTKSWRCAEMEKGQVPSEQVVRYTSPFSPLTRAVTEFQYNRLRQVTLPGYHKFLLWCVSREDAFYTSAREQYVKRVGNSGGANRSSANKISSKQIGEELFNAGTKVEEKEDRQFPASSFTDDYEKTWPLICFEMKFSVDQEEKFMACRKKAREIPNLDYIQSETTTAVRTVESLSSAVESVSYAVGRREEASLNSILTPAQTAAYQGWLARNRNKCHQAFHRAQVDPLPAAATSEAGVIPAKDTSLVDICRRLNEVLRISKPQ</sequence>
<feature type="compositionally biased region" description="Basic and acidic residues" evidence="7">
    <location>
        <begin position="298"/>
        <end position="314"/>
    </location>
</feature>
<evidence type="ECO:0000256" key="4">
    <source>
        <dbReference type="ARBA" id="ARBA00023125"/>
    </source>
</evidence>
<accession>A0A1Z5K797</accession>
<keyword evidence="3" id="KW-0805">Transcription regulation</keyword>
<dbReference type="Pfam" id="PF00170">
    <property type="entry name" value="bZIP_1"/>
    <property type="match status" value="1"/>
</dbReference>